<dbReference type="PANTHER" id="PTHR40661">
    <property type="match status" value="1"/>
</dbReference>
<evidence type="ECO:0000313" key="6">
    <source>
        <dbReference type="Proteomes" id="UP000016183"/>
    </source>
</evidence>
<dbReference type="InterPro" id="IPR036286">
    <property type="entry name" value="LexA/Signal_pep-like_sf"/>
</dbReference>
<dbReference type="Gene3D" id="2.10.109.10">
    <property type="entry name" value="Umud Fragment, subunit A"/>
    <property type="match status" value="1"/>
</dbReference>
<keyword evidence="1" id="KW-0805">Transcription regulation</keyword>
<proteinExistence type="predicted"/>
<dbReference type="HOGENOM" id="CLU_1354100_0_0_12"/>
<dbReference type="Pfam" id="PF00717">
    <property type="entry name" value="Peptidase_S24"/>
    <property type="match status" value="1"/>
</dbReference>
<feature type="domain" description="HTH cro/C1-type" evidence="4">
    <location>
        <begin position="9"/>
        <end position="63"/>
    </location>
</feature>
<evidence type="ECO:0000256" key="2">
    <source>
        <dbReference type="ARBA" id="ARBA00023125"/>
    </source>
</evidence>
<dbReference type="InterPro" id="IPR001387">
    <property type="entry name" value="Cro/C1-type_HTH"/>
</dbReference>
<dbReference type="CDD" id="cd00093">
    <property type="entry name" value="HTH_XRE"/>
    <property type="match status" value="1"/>
</dbReference>
<keyword evidence="3" id="KW-0804">Transcription</keyword>
<dbReference type="SUPFAM" id="SSF51306">
    <property type="entry name" value="LexA/Signal peptidase"/>
    <property type="match status" value="1"/>
</dbReference>
<dbReference type="SUPFAM" id="SSF47413">
    <property type="entry name" value="lambda repressor-like DNA-binding domains"/>
    <property type="match status" value="1"/>
</dbReference>
<keyword evidence="2" id="KW-0238">DNA-binding</keyword>
<gene>
    <name evidence="5" type="ORF">HMPREF9733_02645</name>
</gene>
<dbReference type="AlphaFoldDB" id="M2AR62"/>
<accession>M2AR62</accession>
<evidence type="ECO:0000259" key="4">
    <source>
        <dbReference type="SMART" id="SM00530"/>
    </source>
</evidence>
<dbReference type="OrthoDB" id="2735991at2"/>
<dbReference type="InterPro" id="IPR039418">
    <property type="entry name" value="LexA-like"/>
</dbReference>
<evidence type="ECO:0000256" key="1">
    <source>
        <dbReference type="ARBA" id="ARBA00023015"/>
    </source>
</evidence>
<dbReference type="PATRIC" id="fig|999437.3.peg.2723"/>
<reference evidence="5 6" key="1">
    <citation type="submission" date="2012-01" db="EMBL/GenBank/DDBJ databases">
        <title>The Genome Sequence of Treponema denticola SP33.</title>
        <authorList>
            <consortium name="The Broad Institute Genome Sequencing Platform"/>
            <person name="Earl A."/>
            <person name="Ward D."/>
            <person name="Feldgarden M."/>
            <person name="Gevers D."/>
            <person name="Blanton J.M."/>
            <person name="Fenno C.J."/>
            <person name="Baranova O.V."/>
            <person name="Mathney J."/>
            <person name="Dewhirst F.E."/>
            <person name="Izard J."/>
            <person name="Young S.K."/>
            <person name="Zeng Q."/>
            <person name="Gargeya S."/>
            <person name="Fitzgerald M."/>
            <person name="Haas B."/>
            <person name="Abouelleil A."/>
            <person name="Alvarado L."/>
            <person name="Arachchi H.M."/>
            <person name="Berlin A."/>
            <person name="Chapman S.B."/>
            <person name="Gearin G."/>
            <person name="Goldberg J."/>
            <person name="Griggs A."/>
            <person name="Gujja S."/>
            <person name="Hansen M."/>
            <person name="Heiman D."/>
            <person name="Howarth C."/>
            <person name="Larimer J."/>
            <person name="Lui A."/>
            <person name="MacDonald P.J.P."/>
            <person name="McCowen C."/>
            <person name="Montmayeur A."/>
            <person name="Murphy C."/>
            <person name="Neiman D."/>
            <person name="Pearson M."/>
            <person name="Priest M."/>
            <person name="Roberts A."/>
            <person name="Saif S."/>
            <person name="Shea T."/>
            <person name="Sisk P."/>
            <person name="Stolte C."/>
            <person name="Sykes S."/>
            <person name="Wortman J."/>
            <person name="Nusbaum C."/>
            <person name="Birren B."/>
        </authorList>
    </citation>
    <scope>NUCLEOTIDE SEQUENCE [LARGE SCALE GENOMIC DNA]</scope>
    <source>
        <strain evidence="5 6">SP33</strain>
    </source>
</reference>
<comment type="caution">
    <text evidence="5">The sequence shown here is derived from an EMBL/GenBank/DDBJ whole genome shotgun (WGS) entry which is preliminary data.</text>
</comment>
<dbReference type="Gene3D" id="1.10.260.40">
    <property type="entry name" value="lambda repressor-like DNA-binding domains"/>
    <property type="match status" value="1"/>
</dbReference>
<dbReference type="GO" id="GO:0003677">
    <property type="term" value="F:DNA binding"/>
    <property type="evidence" value="ECO:0007669"/>
    <property type="project" value="UniProtKB-KW"/>
</dbReference>
<dbReference type="CDD" id="cd06529">
    <property type="entry name" value="S24_LexA-like"/>
    <property type="match status" value="1"/>
</dbReference>
<dbReference type="Proteomes" id="UP000016183">
    <property type="component" value="Unassembled WGS sequence"/>
</dbReference>
<dbReference type="InterPro" id="IPR010982">
    <property type="entry name" value="Lambda_DNA-bd_dom_sf"/>
</dbReference>
<name>M2AR62_TREDN</name>
<dbReference type="RefSeq" id="WP_010697644.1">
    <property type="nucleotide sequence ID" value="NZ_KB442455.1"/>
</dbReference>
<dbReference type="SMART" id="SM00530">
    <property type="entry name" value="HTH_XRE"/>
    <property type="match status" value="1"/>
</dbReference>
<sequence>MEKLEEKDRLKLIRQEMQLTQGAMAEKFEKVQATWSAYELGKIPVSADVYIQLQEMGFNIEWLKNGVGSMYLKDKMPIVKNAADAEKKDLIPFYDIDVTAHISEIFTDTPHSAPAYWLDIPHFKGSTACRVSGDSMAPEISSGDMILVKKINNPDVILWGEIYLVVTDETANNLCTIKKLYQGRNPDTFILRSINPEYAGDTVIPKQSIITIAHVIGCVKMF</sequence>
<dbReference type="InterPro" id="IPR015927">
    <property type="entry name" value="Peptidase_S24_S26A/B/C"/>
</dbReference>
<dbReference type="EMBL" id="AGDZ01000039">
    <property type="protein sequence ID" value="EMB19545.1"/>
    <property type="molecule type" value="Genomic_DNA"/>
</dbReference>
<organism evidence="5 6">
    <name type="scientific">Treponema denticola SP33</name>
    <dbReference type="NCBI Taxonomy" id="999437"/>
    <lineage>
        <taxon>Bacteria</taxon>
        <taxon>Pseudomonadati</taxon>
        <taxon>Spirochaetota</taxon>
        <taxon>Spirochaetia</taxon>
        <taxon>Spirochaetales</taxon>
        <taxon>Treponemataceae</taxon>
        <taxon>Treponema</taxon>
    </lineage>
</organism>
<dbReference type="PANTHER" id="PTHR40661:SF1">
    <property type="entry name" value="HTH CRO_C1-TYPE DOMAIN-CONTAINING PROTEIN"/>
    <property type="match status" value="1"/>
</dbReference>
<evidence type="ECO:0000256" key="3">
    <source>
        <dbReference type="ARBA" id="ARBA00023163"/>
    </source>
</evidence>
<evidence type="ECO:0000313" key="5">
    <source>
        <dbReference type="EMBL" id="EMB19545.1"/>
    </source>
</evidence>
<protein>
    <recommendedName>
        <fullName evidence="4">HTH cro/C1-type domain-containing protein</fullName>
    </recommendedName>
</protein>